<evidence type="ECO:0000313" key="4">
    <source>
        <dbReference type="Proteomes" id="UP000001514"/>
    </source>
</evidence>
<dbReference type="AlphaFoldDB" id="D8QXW4"/>
<feature type="non-terminal residue" evidence="3">
    <location>
        <position position="66"/>
    </location>
</feature>
<dbReference type="PANTHER" id="PTHR31374:SF203">
    <property type="entry name" value="AUXIN-RESPONSIVE PROTEIN SAUR71-LIKE"/>
    <property type="match status" value="1"/>
</dbReference>
<protein>
    <recommendedName>
        <fullName evidence="5">SAUR family protein</fullName>
    </recommendedName>
</protein>
<dbReference type="Pfam" id="PF02519">
    <property type="entry name" value="Auxin_inducible"/>
    <property type="match status" value="1"/>
</dbReference>
<evidence type="ECO:0000313" key="3">
    <source>
        <dbReference type="EMBL" id="EFJ35498.1"/>
    </source>
</evidence>
<dbReference type="GO" id="GO:0009733">
    <property type="term" value="P:response to auxin"/>
    <property type="evidence" value="ECO:0007669"/>
    <property type="project" value="InterPro"/>
</dbReference>
<dbReference type="InParanoid" id="D8QXW4"/>
<keyword evidence="2" id="KW-0472">Membrane</keyword>
<gene>
    <name evidence="3" type="ORF">SELMODRAFT_38512</name>
</gene>
<evidence type="ECO:0000256" key="1">
    <source>
        <dbReference type="ARBA" id="ARBA00006974"/>
    </source>
</evidence>
<name>D8QXW4_SELML</name>
<dbReference type="KEGG" id="smo:SELMODRAFT_38512"/>
<dbReference type="EMBL" id="GL377568">
    <property type="protein sequence ID" value="EFJ35498.1"/>
    <property type="molecule type" value="Genomic_DNA"/>
</dbReference>
<dbReference type="PANTHER" id="PTHR31374">
    <property type="entry name" value="AUXIN-INDUCED PROTEIN-LIKE-RELATED"/>
    <property type="match status" value="1"/>
</dbReference>
<keyword evidence="2" id="KW-0812">Transmembrane</keyword>
<reference evidence="3 4" key="1">
    <citation type="journal article" date="2011" name="Science">
        <title>The Selaginella genome identifies genetic changes associated with the evolution of vascular plants.</title>
        <authorList>
            <person name="Banks J.A."/>
            <person name="Nishiyama T."/>
            <person name="Hasebe M."/>
            <person name="Bowman J.L."/>
            <person name="Gribskov M."/>
            <person name="dePamphilis C."/>
            <person name="Albert V.A."/>
            <person name="Aono N."/>
            <person name="Aoyama T."/>
            <person name="Ambrose B.A."/>
            <person name="Ashton N.W."/>
            <person name="Axtell M.J."/>
            <person name="Barker E."/>
            <person name="Barker M.S."/>
            <person name="Bennetzen J.L."/>
            <person name="Bonawitz N.D."/>
            <person name="Chapple C."/>
            <person name="Cheng C."/>
            <person name="Correa L.G."/>
            <person name="Dacre M."/>
            <person name="DeBarry J."/>
            <person name="Dreyer I."/>
            <person name="Elias M."/>
            <person name="Engstrom E.M."/>
            <person name="Estelle M."/>
            <person name="Feng L."/>
            <person name="Finet C."/>
            <person name="Floyd S.K."/>
            <person name="Frommer W.B."/>
            <person name="Fujita T."/>
            <person name="Gramzow L."/>
            <person name="Gutensohn M."/>
            <person name="Harholt J."/>
            <person name="Hattori M."/>
            <person name="Heyl A."/>
            <person name="Hirai T."/>
            <person name="Hiwatashi Y."/>
            <person name="Ishikawa M."/>
            <person name="Iwata M."/>
            <person name="Karol K.G."/>
            <person name="Koehler B."/>
            <person name="Kolukisaoglu U."/>
            <person name="Kubo M."/>
            <person name="Kurata T."/>
            <person name="Lalonde S."/>
            <person name="Li K."/>
            <person name="Li Y."/>
            <person name="Litt A."/>
            <person name="Lyons E."/>
            <person name="Manning G."/>
            <person name="Maruyama T."/>
            <person name="Michael T.P."/>
            <person name="Mikami K."/>
            <person name="Miyazaki S."/>
            <person name="Morinaga S."/>
            <person name="Murata T."/>
            <person name="Mueller-Roeber B."/>
            <person name="Nelson D.R."/>
            <person name="Obara M."/>
            <person name="Oguri Y."/>
            <person name="Olmstead R.G."/>
            <person name="Onodera N."/>
            <person name="Petersen B.L."/>
            <person name="Pils B."/>
            <person name="Prigge M."/>
            <person name="Rensing S.A."/>
            <person name="Riano-Pachon D.M."/>
            <person name="Roberts A.W."/>
            <person name="Sato Y."/>
            <person name="Scheller H.V."/>
            <person name="Schulz B."/>
            <person name="Schulz C."/>
            <person name="Shakirov E.V."/>
            <person name="Shibagaki N."/>
            <person name="Shinohara N."/>
            <person name="Shippen D.E."/>
            <person name="Soerensen I."/>
            <person name="Sotooka R."/>
            <person name="Sugimoto N."/>
            <person name="Sugita M."/>
            <person name="Sumikawa N."/>
            <person name="Tanurdzic M."/>
            <person name="Theissen G."/>
            <person name="Ulvskov P."/>
            <person name="Wakazuki S."/>
            <person name="Weng J.K."/>
            <person name="Willats W.W."/>
            <person name="Wipf D."/>
            <person name="Wolf P.G."/>
            <person name="Yang L."/>
            <person name="Zimmer A.D."/>
            <person name="Zhu Q."/>
            <person name="Mitros T."/>
            <person name="Hellsten U."/>
            <person name="Loque D."/>
            <person name="Otillar R."/>
            <person name="Salamov A."/>
            <person name="Schmutz J."/>
            <person name="Shapiro H."/>
            <person name="Lindquist E."/>
            <person name="Lucas S."/>
            <person name="Rokhsar D."/>
            <person name="Grigoriev I.V."/>
        </authorList>
    </citation>
    <scope>NUCLEOTIDE SEQUENCE [LARGE SCALE GENOMIC DNA]</scope>
</reference>
<dbReference type="HOGENOM" id="CLU_098106_7_4_1"/>
<evidence type="ECO:0008006" key="5">
    <source>
        <dbReference type="Google" id="ProtNLM"/>
    </source>
</evidence>
<comment type="similarity">
    <text evidence="1">Belongs to the ARG7 family.</text>
</comment>
<dbReference type="InterPro" id="IPR003676">
    <property type="entry name" value="SAUR_fam"/>
</dbReference>
<keyword evidence="2" id="KW-1133">Transmembrane helix</keyword>
<feature type="non-terminal residue" evidence="3">
    <location>
        <position position="1"/>
    </location>
</feature>
<dbReference type="Gramene" id="EFJ35498">
    <property type="protein sequence ID" value="EFJ35498"/>
    <property type="gene ID" value="SELMODRAFT_38512"/>
</dbReference>
<evidence type="ECO:0000256" key="2">
    <source>
        <dbReference type="SAM" id="Phobius"/>
    </source>
</evidence>
<proteinExistence type="inferred from homology"/>
<feature type="transmembrane region" description="Helical" evidence="2">
    <location>
        <begin position="42"/>
        <end position="61"/>
    </location>
</feature>
<accession>D8QXW4</accession>
<dbReference type="eggNOG" id="ENOG502S1H0">
    <property type="taxonomic scope" value="Eukaryota"/>
</dbReference>
<keyword evidence="4" id="KW-1185">Reference proteome</keyword>
<dbReference type="Proteomes" id="UP000001514">
    <property type="component" value="Unassembled WGS sequence"/>
</dbReference>
<organism evidence="4">
    <name type="scientific">Selaginella moellendorffii</name>
    <name type="common">Spikemoss</name>
    <dbReference type="NCBI Taxonomy" id="88036"/>
    <lineage>
        <taxon>Eukaryota</taxon>
        <taxon>Viridiplantae</taxon>
        <taxon>Streptophyta</taxon>
        <taxon>Embryophyta</taxon>
        <taxon>Tracheophyta</taxon>
        <taxon>Lycopodiopsida</taxon>
        <taxon>Selaginellales</taxon>
        <taxon>Selaginellaceae</taxon>
        <taxon>Selaginella</taxon>
    </lineage>
</organism>
<sequence length="66" mass="7566">VHRGSCAVYVGPEHKRFVLKTRYLQHPVFGALLQQSEEEFGYAYSGGLLIPCPVALFEYLLRLLQR</sequence>
<dbReference type="OMA" id="HLWDVPK"/>